<evidence type="ECO:0000256" key="1">
    <source>
        <dbReference type="ARBA" id="ARBA00004202"/>
    </source>
</evidence>
<evidence type="ECO:0000313" key="10">
    <source>
        <dbReference type="Proteomes" id="UP000542813"/>
    </source>
</evidence>
<evidence type="ECO:0000256" key="3">
    <source>
        <dbReference type="ARBA" id="ARBA00022448"/>
    </source>
</evidence>
<dbReference type="GO" id="GO:0005886">
    <property type="term" value="C:plasma membrane"/>
    <property type="evidence" value="ECO:0007669"/>
    <property type="project" value="UniProtKB-SubCell"/>
</dbReference>
<dbReference type="Gene3D" id="3.40.50.300">
    <property type="entry name" value="P-loop containing nucleotide triphosphate hydrolases"/>
    <property type="match status" value="1"/>
</dbReference>
<dbReference type="InterPro" id="IPR013563">
    <property type="entry name" value="Oligopep_ABC_C"/>
</dbReference>
<reference evidence="9 10" key="1">
    <citation type="submission" date="2020-08" db="EMBL/GenBank/DDBJ databases">
        <title>Sequencing the genomes of 1000 actinobacteria strains.</title>
        <authorList>
            <person name="Klenk H.-P."/>
        </authorList>
    </citation>
    <scope>NUCLEOTIDE SEQUENCE [LARGE SCALE GENOMIC DNA]</scope>
    <source>
        <strain evidence="9 10">DSM 102122</strain>
    </source>
</reference>
<dbReference type="Pfam" id="PF00005">
    <property type="entry name" value="ABC_tran"/>
    <property type="match status" value="1"/>
</dbReference>
<evidence type="ECO:0000256" key="4">
    <source>
        <dbReference type="ARBA" id="ARBA00022475"/>
    </source>
</evidence>
<dbReference type="PANTHER" id="PTHR43297">
    <property type="entry name" value="OLIGOPEPTIDE TRANSPORT ATP-BINDING PROTEIN APPD"/>
    <property type="match status" value="1"/>
</dbReference>
<dbReference type="GO" id="GO:0005524">
    <property type="term" value="F:ATP binding"/>
    <property type="evidence" value="ECO:0007669"/>
    <property type="project" value="UniProtKB-KW"/>
</dbReference>
<keyword evidence="10" id="KW-1185">Reference proteome</keyword>
<dbReference type="GO" id="GO:0015833">
    <property type="term" value="P:peptide transport"/>
    <property type="evidence" value="ECO:0007669"/>
    <property type="project" value="InterPro"/>
</dbReference>
<comment type="caution">
    <text evidence="9">The sequence shown here is derived from an EMBL/GenBank/DDBJ whole genome shotgun (WGS) entry which is preliminary data.</text>
</comment>
<dbReference type="RefSeq" id="WP_184827918.1">
    <property type="nucleotide sequence ID" value="NZ_JACHMM010000001.1"/>
</dbReference>
<keyword evidence="5" id="KW-0547">Nucleotide-binding</keyword>
<dbReference type="InterPro" id="IPR027417">
    <property type="entry name" value="P-loop_NTPase"/>
</dbReference>
<evidence type="ECO:0000256" key="2">
    <source>
        <dbReference type="ARBA" id="ARBA00005417"/>
    </source>
</evidence>
<keyword evidence="4" id="KW-1003">Cell membrane</keyword>
<protein>
    <submittedName>
        <fullName evidence="9">Oligopeptide/dipeptide ABC transporter ATP-binding protein</fullName>
    </submittedName>
</protein>
<comment type="subcellular location">
    <subcellularLocation>
        <location evidence="1">Cell membrane</location>
        <topology evidence="1">Peripheral membrane protein</topology>
    </subcellularLocation>
</comment>
<comment type="similarity">
    <text evidence="2">Belongs to the ABC transporter superfamily.</text>
</comment>
<dbReference type="FunFam" id="3.40.50.300:FF:000016">
    <property type="entry name" value="Oligopeptide ABC transporter ATP-binding component"/>
    <property type="match status" value="1"/>
</dbReference>
<name>A0A7W9GWW9_9ACTN</name>
<dbReference type="PROSITE" id="PS00211">
    <property type="entry name" value="ABC_TRANSPORTER_1"/>
    <property type="match status" value="1"/>
</dbReference>
<evidence type="ECO:0000259" key="8">
    <source>
        <dbReference type="PROSITE" id="PS50893"/>
    </source>
</evidence>
<dbReference type="SUPFAM" id="SSF52540">
    <property type="entry name" value="P-loop containing nucleoside triphosphate hydrolases"/>
    <property type="match status" value="1"/>
</dbReference>
<dbReference type="EMBL" id="JACHMM010000001">
    <property type="protein sequence ID" value="MBB5791273.1"/>
    <property type="molecule type" value="Genomic_DNA"/>
</dbReference>
<gene>
    <name evidence="9" type="ORF">HD601_005848</name>
</gene>
<dbReference type="InterPro" id="IPR050388">
    <property type="entry name" value="ABC_Ni/Peptide_Import"/>
</dbReference>
<dbReference type="InterPro" id="IPR003593">
    <property type="entry name" value="AAA+_ATPase"/>
</dbReference>
<dbReference type="CDD" id="cd03257">
    <property type="entry name" value="ABC_NikE_OppD_transporters"/>
    <property type="match status" value="1"/>
</dbReference>
<dbReference type="AlphaFoldDB" id="A0A7W9GWW9"/>
<evidence type="ECO:0000256" key="6">
    <source>
        <dbReference type="ARBA" id="ARBA00022840"/>
    </source>
</evidence>
<dbReference type="InterPro" id="IPR017871">
    <property type="entry name" value="ABC_transporter-like_CS"/>
</dbReference>
<dbReference type="PANTHER" id="PTHR43297:SF2">
    <property type="entry name" value="DIPEPTIDE TRANSPORT ATP-BINDING PROTEIN DPPD"/>
    <property type="match status" value="1"/>
</dbReference>
<evidence type="ECO:0000256" key="7">
    <source>
        <dbReference type="ARBA" id="ARBA00023136"/>
    </source>
</evidence>
<dbReference type="PROSITE" id="PS50893">
    <property type="entry name" value="ABC_TRANSPORTER_2"/>
    <property type="match status" value="1"/>
</dbReference>
<dbReference type="Proteomes" id="UP000542813">
    <property type="component" value="Unassembled WGS sequence"/>
</dbReference>
<dbReference type="SMART" id="SM00382">
    <property type="entry name" value="AAA"/>
    <property type="match status" value="1"/>
</dbReference>
<dbReference type="GO" id="GO:0016887">
    <property type="term" value="F:ATP hydrolysis activity"/>
    <property type="evidence" value="ECO:0007669"/>
    <property type="project" value="InterPro"/>
</dbReference>
<dbReference type="NCBIfam" id="TIGR01727">
    <property type="entry name" value="oligo_HPY"/>
    <property type="match status" value="1"/>
</dbReference>
<feature type="domain" description="ABC transporter" evidence="8">
    <location>
        <begin position="5"/>
        <end position="256"/>
    </location>
</feature>
<proteinExistence type="inferred from homology"/>
<organism evidence="9 10">
    <name type="scientific">Jiangella mangrovi</name>
    <dbReference type="NCBI Taxonomy" id="1524084"/>
    <lineage>
        <taxon>Bacteria</taxon>
        <taxon>Bacillati</taxon>
        <taxon>Actinomycetota</taxon>
        <taxon>Actinomycetes</taxon>
        <taxon>Jiangellales</taxon>
        <taxon>Jiangellaceae</taxon>
        <taxon>Jiangella</taxon>
    </lineage>
</organism>
<keyword evidence="6 9" id="KW-0067">ATP-binding</keyword>
<keyword evidence="7" id="KW-0472">Membrane</keyword>
<evidence type="ECO:0000313" key="9">
    <source>
        <dbReference type="EMBL" id="MBB5791273.1"/>
    </source>
</evidence>
<accession>A0A7W9GWW9</accession>
<keyword evidence="3" id="KW-0813">Transport</keyword>
<dbReference type="InterPro" id="IPR003439">
    <property type="entry name" value="ABC_transporter-like_ATP-bd"/>
</dbReference>
<sequence>MSPLLEVRDLVVEFATEGGTVHAVNGVSFDVEPGEMLCVVGESGSGKSVTAMAVLGLLRRPPATVTATRVGFRGEDLLGATPERLRELRGDDISVVFQDPMTALNPVHRVGKQIAEIVRLHRPVSRKQAWQRAVDLLALVGVPDPAARARQYPHEFSGGMRQRVMIAMAIANEPALLIADEPTTALDVTIQAQVLGLLRKAQRETGAATILITHDLGVVAEMADRVVVMYGGAIVEQGDVATVFAAPRHPYTLGLLHSLPRLDRDTGELTPIAGSPPNLTAPPGGCTFAPRCAQSAGRERCLTDRPALVPLGTGHETACHFHDELLAVAR</sequence>
<evidence type="ECO:0000256" key="5">
    <source>
        <dbReference type="ARBA" id="ARBA00022741"/>
    </source>
</evidence>
<dbReference type="Pfam" id="PF08352">
    <property type="entry name" value="oligo_HPY"/>
    <property type="match status" value="1"/>
</dbReference>